<gene>
    <name evidence="1" type="ORF">QN277_026974</name>
</gene>
<organism evidence="1 2">
    <name type="scientific">Acacia crassicarpa</name>
    <name type="common">northern wattle</name>
    <dbReference type="NCBI Taxonomy" id="499986"/>
    <lineage>
        <taxon>Eukaryota</taxon>
        <taxon>Viridiplantae</taxon>
        <taxon>Streptophyta</taxon>
        <taxon>Embryophyta</taxon>
        <taxon>Tracheophyta</taxon>
        <taxon>Spermatophyta</taxon>
        <taxon>Magnoliopsida</taxon>
        <taxon>eudicotyledons</taxon>
        <taxon>Gunneridae</taxon>
        <taxon>Pentapetalae</taxon>
        <taxon>rosids</taxon>
        <taxon>fabids</taxon>
        <taxon>Fabales</taxon>
        <taxon>Fabaceae</taxon>
        <taxon>Caesalpinioideae</taxon>
        <taxon>mimosoid clade</taxon>
        <taxon>Acacieae</taxon>
        <taxon>Acacia</taxon>
    </lineage>
</organism>
<name>A0AAE1JBH8_9FABA</name>
<sequence length="76" mass="8695">MQISNQFRMLLQIMSIFHPKSCLEWANSLPFSRKNMVRAKGLPKSNVLAYRSSRCIGPSRIHQFNSVSCLGYGFSQ</sequence>
<evidence type="ECO:0000313" key="2">
    <source>
        <dbReference type="Proteomes" id="UP001293593"/>
    </source>
</evidence>
<reference evidence="1" key="1">
    <citation type="submission" date="2023-10" db="EMBL/GenBank/DDBJ databases">
        <title>Chromosome-level genome of the transformable northern wattle, Acacia crassicarpa.</title>
        <authorList>
            <person name="Massaro I."/>
            <person name="Sinha N.R."/>
            <person name="Poethig S."/>
            <person name="Leichty A.R."/>
        </authorList>
    </citation>
    <scope>NUCLEOTIDE SEQUENCE</scope>
    <source>
        <strain evidence="1">Acra3RX</strain>
        <tissue evidence="1">Leaf</tissue>
    </source>
</reference>
<evidence type="ECO:0000313" key="1">
    <source>
        <dbReference type="EMBL" id="KAK4265996.1"/>
    </source>
</evidence>
<dbReference type="Proteomes" id="UP001293593">
    <property type="component" value="Unassembled WGS sequence"/>
</dbReference>
<comment type="caution">
    <text evidence="1">The sequence shown here is derived from an EMBL/GenBank/DDBJ whole genome shotgun (WGS) entry which is preliminary data.</text>
</comment>
<dbReference type="AlphaFoldDB" id="A0AAE1JBH8"/>
<proteinExistence type="predicted"/>
<accession>A0AAE1JBH8</accession>
<dbReference type="EMBL" id="JAWXYG010000008">
    <property type="protein sequence ID" value="KAK4265996.1"/>
    <property type="molecule type" value="Genomic_DNA"/>
</dbReference>
<protein>
    <submittedName>
        <fullName evidence="1">Uncharacterized protein</fullName>
    </submittedName>
</protein>
<keyword evidence="2" id="KW-1185">Reference proteome</keyword>